<accession>A0A7K0DE31</accession>
<feature type="binding site" evidence="3">
    <location>
        <begin position="40"/>
        <end position="45"/>
    </location>
    <ligand>
        <name>ATP</name>
        <dbReference type="ChEBI" id="CHEBI:30616"/>
    </ligand>
</feature>
<evidence type="ECO:0000256" key="2">
    <source>
        <dbReference type="ARBA" id="ARBA00022777"/>
    </source>
</evidence>
<proteinExistence type="inferred from homology"/>
<dbReference type="NCBIfam" id="TIGR00749">
    <property type="entry name" value="glk"/>
    <property type="match status" value="1"/>
</dbReference>
<evidence type="ECO:0000313" key="7">
    <source>
        <dbReference type="Proteomes" id="UP000438448"/>
    </source>
</evidence>
<evidence type="ECO:0000256" key="1">
    <source>
        <dbReference type="ARBA" id="ARBA00022679"/>
    </source>
</evidence>
<dbReference type="HAMAP" id="MF_00524">
    <property type="entry name" value="Glucokinase"/>
    <property type="match status" value="1"/>
</dbReference>
<keyword evidence="2 3" id="KW-0418">Kinase</keyword>
<comment type="similarity">
    <text evidence="3 4">Belongs to the bacterial glucokinase family.</text>
</comment>
<sequence length="357" mass="37901">MRIAASATRRPEVPGDRDATTSRHVPGDHSPHPDDPWLVADIGGTHARFGLVGELGGEPYEVRILRCAEFPDLVAAVENYLDRLTSGTRPAMACAAVAGPVRGDRFRLTNAHWDFSISESRMRLGLERLELINDFTALALAVPELPDTAFVRIGNGVRWAAEPMAVIGPGTGLGVSGLMRVRRQWIAIPGEGGHAGLPVETEREMQVARVLREQHPVVDAETALSGPGLGRLYRALCVVHGVRPAAGQPEQVCTAGRRGTDDVAREALSMFCGMLGAFAGNVALTLGARGGVLLGGGILPGIVDFLADSDFRERFIGNRSLAGYLDNVATELIVAATPALRGAAVALEQHRLTPEPA</sequence>
<dbReference type="PANTHER" id="PTHR47690:SF1">
    <property type="entry name" value="GLUCOKINASE"/>
    <property type="match status" value="1"/>
</dbReference>
<dbReference type="Gene3D" id="3.40.367.20">
    <property type="match status" value="1"/>
</dbReference>
<feature type="compositionally biased region" description="Basic and acidic residues" evidence="5">
    <location>
        <begin position="9"/>
        <end position="35"/>
    </location>
</feature>
<dbReference type="InterPro" id="IPR003836">
    <property type="entry name" value="Glucokinase"/>
</dbReference>
<gene>
    <name evidence="3 6" type="primary">glk</name>
    <name evidence="6" type="ORF">NRB20_70220</name>
</gene>
<comment type="catalytic activity">
    <reaction evidence="3">
        <text>D-glucose + ATP = D-glucose 6-phosphate + ADP + H(+)</text>
        <dbReference type="Rhea" id="RHEA:17825"/>
        <dbReference type="ChEBI" id="CHEBI:4167"/>
        <dbReference type="ChEBI" id="CHEBI:15378"/>
        <dbReference type="ChEBI" id="CHEBI:30616"/>
        <dbReference type="ChEBI" id="CHEBI:61548"/>
        <dbReference type="ChEBI" id="CHEBI:456216"/>
        <dbReference type="EC" id="2.7.1.2"/>
    </reaction>
</comment>
<dbReference type="Gene3D" id="3.30.420.40">
    <property type="match status" value="1"/>
</dbReference>
<dbReference type="GO" id="GO:0006096">
    <property type="term" value="P:glycolytic process"/>
    <property type="evidence" value="ECO:0007669"/>
    <property type="project" value="UniProtKB-UniRule"/>
</dbReference>
<dbReference type="Pfam" id="PF02685">
    <property type="entry name" value="Glucokinase"/>
    <property type="match status" value="1"/>
</dbReference>
<dbReference type="CDD" id="cd24008">
    <property type="entry name" value="ASKHA_NBD_GLK"/>
    <property type="match status" value="1"/>
</dbReference>
<dbReference type="GO" id="GO:0004340">
    <property type="term" value="F:glucokinase activity"/>
    <property type="evidence" value="ECO:0007669"/>
    <property type="project" value="UniProtKB-UniRule"/>
</dbReference>
<protein>
    <recommendedName>
        <fullName evidence="3">Glucokinase</fullName>
        <ecNumber evidence="3">2.7.1.2</ecNumber>
    </recommendedName>
    <alternativeName>
        <fullName evidence="3">Glucose kinase</fullName>
    </alternativeName>
</protein>
<dbReference type="GO" id="GO:0005536">
    <property type="term" value="F:D-glucose binding"/>
    <property type="evidence" value="ECO:0007669"/>
    <property type="project" value="InterPro"/>
</dbReference>
<dbReference type="EC" id="2.7.1.2" evidence="3"/>
<dbReference type="InterPro" id="IPR043129">
    <property type="entry name" value="ATPase_NBD"/>
</dbReference>
<keyword evidence="3" id="KW-0324">Glycolysis</keyword>
<evidence type="ECO:0000256" key="5">
    <source>
        <dbReference type="SAM" id="MobiDB-lite"/>
    </source>
</evidence>
<keyword evidence="1 3" id="KW-0808">Transferase</keyword>
<comment type="subcellular location">
    <subcellularLocation>
        <location evidence="3">Cytoplasm</location>
    </subcellularLocation>
</comment>
<keyword evidence="7" id="KW-1185">Reference proteome</keyword>
<evidence type="ECO:0000313" key="6">
    <source>
        <dbReference type="EMBL" id="MQY23889.1"/>
    </source>
</evidence>
<dbReference type="Proteomes" id="UP000438448">
    <property type="component" value="Unassembled WGS sequence"/>
</dbReference>
<organism evidence="6 7">
    <name type="scientific">Nocardia macrotermitis</name>
    <dbReference type="NCBI Taxonomy" id="2585198"/>
    <lineage>
        <taxon>Bacteria</taxon>
        <taxon>Bacillati</taxon>
        <taxon>Actinomycetota</taxon>
        <taxon>Actinomycetes</taxon>
        <taxon>Mycobacteriales</taxon>
        <taxon>Nocardiaceae</taxon>
        <taxon>Nocardia</taxon>
    </lineage>
</organism>
<keyword evidence="3" id="KW-0547">Nucleotide-binding</keyword>
<keyword evidence="3" id="KW-0067">ATP-binding</keyword>
<dbReference type="EMBL" id="WEGK01000024">
    <property type="protein sequence ID" value="MQY23889.1"/>
    <property type="molecule type" value="Genomic_DNA"/>
</dbReference>
<name>A0A7K0DE31_9NOCA</name>
<keyword evidence="3" id="KW-0963">Cytoplasm</keyword>
<dbReference type="AlphaFoldDB" id="A0A7K0DE31"/>
<dbReference type="GO" id="GO:0005829">
    <property type="term" value="C:cytosol"/>
    <property type="evidence" value="ECO:0007669"/>
    <property type="project" value="TreeGrafter"/>
</dbReference>
<dbReference type="SUPFAM" id="SSF53067">
    <property type="entry name" value="Actin-like ATPase domain"/>
    <property type="match status" value="1"/>
</dbReference>
<dbReference type="InterPro" id="IPR050201">
    <property type="entry name" value="Bacterial_glucokinase"/>
</dbReference>
<reference evidence="6 7" key="1">
    <citation type="submission" date="2019-10" db="EMBL/GenBank/DDBJ databases">
        <title>Nocardia macrotermitis sp. nov. and Nocardia aurantia sp. nov., isolated from the gut of fungus growing-termite Macrotermes natalensis.</title>
        <authorList>
            <person name="Benndorf R."/>
            <person name="Schwitalla J."/>
            <person name="Martin K."/>
            <person name="De Beer W."/>
            <person name="Kaster A.-K."/>
            <person name="Vollmers J."/>
            <person name="Poulsen M."/>
            <person name="Beemelmanns C."/>
        </authorList>
    </citation>
    <scope>NUCLEOTIDE SEQUENCE [LARGE SCALE GENOMIC DNA]</scope>
    <source>
        <strain evidence="6 7">RB20</strain>
    </source>
</reference>
<comment type="caution">
    <text evidence="6">The sequence shown here is derived from an EMBL/GenBank/DDBJ whole genome shotgun (WGS) entry which is preliminary data.</text>
</comment>
<dbReference type="GO" id="GO:0005524">
    <property type="term" value="F:ATP binding"/>
    <property type="evidence" value="ECO:0007669"/>
    <property type="project" value="UniProtKB-UniRule"/>
</dbReference>
<feature type="region of interest" description="Disordered" evidence="5">
    <location>
        <begin position="1"/>
        <end position="36"/>
    </location>
</feature>
<dbReference type="PANTHER" id="PTHR47690">
    <property type="entry name" value="GLUCOKINASE"/>
    <property type="match status" value="1"/>
</dbReference>
<evidence type="ECO:0000256" key="3">
    <source>
        <dbReference type="HAMAP-Rule" id="MF_00524"/>
    </source>
</evidence>
<dbReference type="OrthoDB" id="9800595at2"/>
<evidence type="ECO:0000256" key="4">
    <source>
        <dbReference type="RuleBase" id="RU004046"/>
    </source>
</evidence>